<protein>
    <submittedName>
        <fullName evidence="1">Phage tail protein</fullName>
    </submittedName>
</protein>
<dbReference type="Pfam" id="PF10109">
    <property type="entry name" value="Phage_TAC_7"/>
    <property type="match status" value="1"/>
</dbReference>
<gene>
    <name evidence="1" type="ORF">CAT59_06780</name>
</gene>
<dbReference type="EMBL" id="NGIR01000020">
    <property type="protein sequence ID" value="OTU28901.1"/>
    <property type="molecule type" value="Genomic_DNA"/>
</dbReference>
<proteinExistence type="predicted"/>
<dbReference type="InterPro" id="IPR019289">
    <property type="entry name" value="Phage_tail_E/E"/>
</dbReference>
<comment type="caution">
    <text evidence="1">The sequence shown here is derived from an EMBL/GenBank/DDBJ whole genome shotgun (WGS) entry which is preliminary data.</text>
</comment>
<reference evidence="1 2" key="1">
    <citation type="submission" date="2017-05" db="EMBL/GenBank/DDBJ databases">
        <authorList>
            <person name="Song R."/>
            <person name="Chenine A.L."/>
            <person name="Ruprecht R.M."/>
        </authorList>
    </citation>
    <scope>NUCLEOTIDE SEQUENCE [LARGE SCALE GENOMIC DNA]</scope>
    <source>
        <strain evidence="1 2">ARLG1955</strain>
    </source>
</reference>
<sequence length="111" mass="12238">MQTLEQVENTATINLDVQTVDLDSPIMMGNLEIKSLEIRKPNSEALQGLKIADLLQGDVSSIFTILPRISSPTLTKTQIRQLEPSDIAQIGGVILLFLQPKSARAEVLRQQ</sequence>
<evidence type="ECO:0000313" key="1">
    <source>
        <dbReference type="EMBL" id="OTU28901.1"/>
    </source>
</evidence>
<name>A0A0M3BT49_ACIPI</name>
<dbReference type="RefSeq" id="WP_031998279.1">
    <property type="nucleotide sequence ID" value="NZ_BHGB01000036.1"/>
</dbReference>
<organism evidence="1 2">
    <name type="scientific">Acinetobacter pittii</name>
    <name type="common">Acinetobacter genomosp. 3</name>
    <dbReference type="NCBI Taxonomy" id="48296"/>
    <lineage>
        <taxon>Bacteria</taxon>
        <taxon>Pseudomonadati</taxon>
        <taxon>Pseudomonadota</taxon>
        <taxon>Gammaproteobacteria</taxon>
        <taxon>Moraxellales</taxon>
        <taxon>Moraxellaceae</taxon>
        <taxon>Acinetobacter</taxon>
        <taxon>Acinetobacter calcoaceticus/baumannii complex</taxon>
    </lineage>
</organism>
<dbReference type="AlphaFoldDB" id="A0A0M3BT49"/>
<dbReference type="Proteomes" id="UP000195162">
    <property type="component" value="Unassembled WGS sequence"/>
</dbReference>
<accession>A0A0M3BT49</accession>
<evidence type="ECO:0000313" key="2">
    <source>
        <dbReference type="Proteomes" id="UP000195162"/>
    </source>
</evidence>